<dbReference type="Pfam" id="PF02782">
    <property type="entry name" value="FGGY_C"/>
    <property type="match status" value="1"/>
</dbReference>
<dbReference type="PANTHER" id="PTHR10196:SF93">
    <property type="entry name" value="L-RHAMNULOKINASE"/>
    <property type="match status" value="1"/>
</dbReference>
<feature type="domain" description="Carbohydrate kinase FGGY C-terminal" evidence="10">
    <location>
        <begin position="259"/>
        <end position="450"/>
    </location>
</feature>
<evidence type="ECO:0000313" key="12">
    <source>
        <dbReference type="Proteomes" id="UP000187464"/>
    </source>
</evidence>
<evidence type="ECO:0000313" key="11">
    <source>
        <dbReference type="EMBL" id="SCD20997.1"/>
    </source>
</evidence>
<dbReference type="NCBIfam" id="TIGR02627">
    <property type="entry name" value="rhamnulo_kin"/>
    <property type="match status" value="1"/>
</dbReference>
<dbReference type="Pfam" id="PF00370">
    <property type="entry name" value="FGGY_N"/>
    <property type="match status" value="1"/>
</dbReference>
<evidence type="ECO:0000256" key="6">
    <source>
        <dbReference type="ARBA" id="ARBA00023157"/>
    </source>
</evidence>
<keyword evidence="4 11" id="KW-0418">Kinase</keyword>
<reference evidence="11 12" key="1">
    <citation type="submission" date="2016-08" db="EMBL/GenBank/DDBJ databases">
        <authorList>
            <person name="Seilhamer J.J."/>
        </authorList>
    </citation>
    <scope>NUCLEOTIDE SEQUENCE [LARGE SCALE GENOMIC DNA]</scope>
    <source>
        <strain evidence="11">M3/6</strain>
    </source>
</reference>
<evidence type="ECO:0000256" key="2">
    <source>
        <dbReference type="ARBA" id="ARBA00022679"/>
    </source>
</evidence>
<dbReference type="GO" id="GO:0006071">
    <property type="term" value="P:glycerol metabolic process"/>
    <property type="evidence" value="ECO:0007669"/>
    <property type="project" value="TreeGrafter"/>
</dbReference>
<dbReference type="GO" id="GO:0005524">
    <property type="term" value="F:ATP binding"/>
    <property type="evidence" value="ECO:0007669"/>
    <property type="project" value="UniProtKB-KW"/>
</dbReference>
<dbReference type="InterPro" id="IPR043129">
    <property type="entry name" value="ATPase_NBD"/>
</dbReference>
<name>A0A1R3T8U0_9BACT</name>
<evidence type="ECO:0000256" key="5">
    <source>
        <dbReference type="ARBA" id="ARBA00022840"/>
    </source>
</evidence>
<accession>A0A1R3T8U0</accession>
<dbReference type="SUPFAM" id="SSF53067">
    <property type="entry name" value="Actin-like ATPase domain"/>
    <property type="match status" value="2"/>
</dbReference>
<evidence type="ECO:0000256" key="7">
    <source>
        <dbReference type="ARBA" id="ARBA00023308"/>
    </source>
</evidence>
<gene>
    <name evidence="11" type="primary">rhaB</name>
    <name evidence="11" type="ORF">PSM36_2192</name>
</gene>
<dbReference type="EMBL" id="LT605205">
    <property type="protein sequence ID" value="SCD20997.1"/>
    <property type="molecule type" value="Genomic_DNA"/>
</dbReference>
<dbReference type="Proteomes" id="UP000187464">
    <property type="component" value="Chromosome I"/>
</dbReference>
<dbReference type="PANTHER" id="PTHR10196">
    <property type="entry name" value="SUGAR KINASE"/>
    <property type="match status" value="1"/>
</dbReference>
<dbReference type="InterPro" id="IPR018485">
    <property type="entry name" value="FGGY_C"/>
</dbReference>
<dbReference type="CDD" id="cd07771">
    <property type="entry name" value="ASKHA_NBD_FGGY_RhaB-like"/>
    <property type="match status" value="1"/>
</dbReference>
<dbReference type="AlphaFoldDB" id="A0A1R3T8U0"/>
<organism evidence="11 12">
    <name type="scientific">Proteiniphilum saccharofermentans</name>
    <dbReference type="NCBI Taxonomy" id="1642647"/>
    <lineage>
        <taxon>Bacteria</taxon>
        <taxon>Pseudomonadati</taxon>
        <taxon>Bacteroidota</taxon>
        <taxon>Bacteroidia</taxon>
        <taxon>Bacteroidales</taxon>
        <taxon>Dysgonomonadaceae</taxon>
        <taxon>Proteiniphilum</taxon>
    </lineage>
</organism>
<dbReference type="STRING" id="1642647.PSM36_2192"/>
<keyword evidence="3" id="KW-0547">Nucleotide-binding</keyword>
<evidence type="ECO:0000256" key="4">
    <source>
        <dbReference type="ARBA" id="ARBA00022777"/>
    </source>
</evidence>
<evidence type="ECO:0000259" key="10">
    <source>
        <dbReference type="Pfam" id="PF02782"/>
    </source>
</evidence>
<keyword evidence="7" id="KW-0684">Rhamnose metabolism</keyword>
<dbReference type="Gene3D" id="3.30.420.40">
    <property type="match status" value="2"/>
</dbReference>
<evidence type="ECO:0000256" key="3">
    <source>
        <dbReference type="ARBA" id="ARBA00022741"/>
    </source>
</evidence>
<dbReference type="InterPro" id="IPR000577">
    <property type="entry name" value="Carb_kinase_FGGY"/>
</dbReference>
<feature type="domain" description="Carbohydrate kinase FGGY N-terminal" evidence="9">
    <location>
        <begin position="10"/>
        <end position="249"/>
    </location>
</feature>
<dbReference type="KEGG" id="psac:PSM36_2192"/>
<dbReference type="InterPro" id="IPR018484">
    <property type="entry name" value="FGGY_N"/>
</dbReference>
<keyword evidence="12" id="KW-1185">Reference proteome</keyword>
<dbReference type="EC" id="2.7.1.5" evidence="8"/>
<keyword evidence="6" id="KW-1015">Disulfide bond</keyword>
<dbReference type="GO" id="GO:0019301">
    <property type="term" value="P:rhamnose catabolic process"/>
    <property type="evidence" value="ECO:0007669"/>
    <property type="project" value="UniProtKB-UniRule"/>
</dbReference>
<keyword evidence="2 11" id="KW-0808">Transferase</keyword>
<keyword evidence="5" id="KW-0067">ATP-binding</keyword>
<evidence type="ECO:0000256" key="8">
    <source>
        <dbReference type="NCBIfam" id="TIGR02627"/>
    </source>
</evidence>
<dbReference type="GO" id="GO:0004370">
    <property type="term" value="F:glycerol kinase activity"/>
    <property type="evidence" value="ECO:0007669"/>
    <property type="project" value="TreeGrafter"/>
</dbReference>
<protein>
    <recommendedName>
        <fullName evidence="8">Rhamnulokinase</fullName>
        <ecNumber evidence="8">2.7.1.5</ecNumber>
    </recommendedName>
</protein>
<dbReference type="GO" id="GO:0005829">
    <property type="term" value="C:cytosol"/>
    <property type="evidence" value="ECO:0007669"/>
    <property type="project" value="TreeGrafter"/>
</dbReference>
<comment type="similarity">
    <text evidence="1">Belongs to the FGGY kinase family.</text>
</comment>
<sequence>MSVDNLMSFLAIDLGASSGRAMLGTIQNDQLELKEISRFPNPIIEVNNRLYWDLFYLYNQIITSLREVKSHRLHVTSLGIDTWGVDFVCFGKDREPLRMPYSYRDSRTFDAPERFFSKIPKEEVYRKTGIQIMNFNTLFQLDTLLHENSSIYPVINKILFMPDALSYLLTGTAVTEYTISSTSQMLDAYTQNFDSSLLQALQLDGNHFGMLVYPGHKIGNISPSVQRLTGIQNLSVIAVAGHDTASAVLATPAKDENFAYLSSGTWSLMGIESETPVINDETFRLNFTNEGGADGSIRLLKNICGMWLIEQCKKEWENNQPVTYEDIVAAAKQSVPFKCFINPDSPCFAAPGSMTTAIQSYCKETNQYIPQTMGELARCIYESLAFRYKQVLADLQQLATFPIHILHIIGGGSQNKLLNTFTANAIGKPVVAGPSEATAMGNILLQAKAAGIVNDKQEIRQIVRNSIEPDTFEPEDTPLWESHYSDYLNVYRNI</sequence>
<dbReference type="InterPro" id="IPR013449">
    <property type="entry name" value="Rhamnulokinase"/>
</dbReference>
<dbReference type="PIRSF" id="PIRSF000538">
    <property type="entry name" value="GlpK"/>
    <property type="match status" value="1"/>
</dbReference>
<dbReference type="GO" id="GO:0008993">
    <property type="term" value="F:rhamnulokinase activity"/>
    <property type="evidence" value="ECO:0007669"/>
    <property type="project" value="UniProtKB-UniRule"/>
</dbReference>
<proteinExistence type="inferred from homology"/>
<evidence type="ECO:0000256" key="1">
    <source>
        <dbReference type="ARBA" id="ARBA00009156"/>
    </source>
</evidence>
<evidence type="ECO:0000259" key="9">
    <source>
        <dbReference type="Pfam" id="PF00370"/>
    </source>
</evidence>